<dbReference type="PANTHER" id="PTHR30204:SF98">
    <property type="entry name" value="HTH-TYPE TRANSCRIPTIONAL REGULATOR ADHR"/>
    <property type="match status" value="1"/>
</dbReference>
<evidence type="ECO:0000313" key="3">
    <source>
        <dbReference type="EMBL" id="MET8433174.1"/>
    </source>
</evidence>
<dbReference type="RefSeq" id="WP_356496987.1">
    <property type="nucleotide sequence ID" value="NZ_JBEXEF010000027.1"/>
</dbReference>
<gene>
    <name evidence="3" type="ORF">ABZV61_10275</name>
</gene>
<sequence>MDEVILPDVSVEVPPEGLPIGEAAAFCGLSVDTLRYYEREGLTLHPAPRSASGRRRYGTRDLAWLAGLVMLRETGMPIADIRRYAALTRRQGTDVERLQILEQHRRAVIERMEQTRKHLAAIDRKIAAYRNVIASHEP</sequence>
<protein>
    <submittedName>
        <fullName evidence="3">MerR family transcriptional regulator</fullName>
    </submittedName>
</protein>
<proteinExistence type="predicted"/>
<dbReference type="Gene3D" id="1.10.1660.10">
    <property type="match status" value="1"/>
</dbReference>
<dbReference type="EMBL" id="JBEXIP010000005">
    <property type="protein sequence ID" value="MET8433174.1"/>
    <property type="molecule type" value="Genomic_DNA"/>
</dbReference>
<dbReference type="PANTHER" id="PTHR30204">
    <property type="entry name" value="REDOX-CYCLING DRUG-SENSING TRANSCRIPTIONAL ACTIVATOR SOXR"/>
    <property type="match status" value="1"/>
</dbReference>
<evidence type="ECO:0000256" key="1">
    <source>
        <dbReference type="ARBA" id="ARBA00023125"/>
    </source>
</evidence>
<dbReference type="CDD" id="cd01109">
    <property type="entry name" value="HTH_YyaN"/>
    <property type="match status" value="1"/>
</dbReference>
<name>A0ABV2U6T3_9ACTN</name>
<keyword evidence="4" id="KW-1185">Reference proteome</keyword>
<dbReference type="SMART" id="SM00422">
    <property type="entry name" value="HTH_MERR"/>
    <property type="match status" value="1"/>
</dbReference>
<dbReference type="Proteomes" id="UP001550044">
    <property type="component" value="Unassembled WGS sequence"/>
</dbReference>
<evidence type="ECO:0000313" key="4">
    <source>
        <dbReference type="Proteomes" id="UP001550044"/>
    </source>
</evidence>
<comment type="caution">
    <text evidence="3">The sequence shown here is derived from an EMBL/GenBank/DDBJ whole genome shotgun (WGS) entry which is preliminary data.</text>
</comment>
<dbReference type="InterPro" id="IPR047057">
    <property type="entry name" value="MerR_fam"/>
</dbReference>
<reference evidence="3 4" key="1">
    <citation type="submission" date="2024-06" db="EMBL/GenBank/DDBJ databases">
        <title>The Natural Products Discovery Center: Release of the First 8490 Sequenced Strains for Exploring Actinobacteria Biosynthetic Diversity.</title>
        <authorList>
            <person name="Kalkreuter E."/>
            <person name="Kautsar S.A."/>
            <person name="Yang D."/>
            <person name="Bader C.D."/>
            <person name="Teijaro C.N."/>
            <person name="Fluegel L."/>
            <person name="Davis C.M."/>
            <person name="Simpson J.R."/>
            <person name="Lauterbach L."/>
            <person name="Steele A.D."/>
            <person name="Gui C."/>
            <person name="Meng S."/>
            <person name="Li G."/>
            <person name="Viehrig K."/>
            <person name="Ye F."/>
            <person name="Su P."/>
            <person name="Kiefer A.F."/>
            <person name="Nichols A."/>
            <person name="Cepeda A.J."/>
            <person name="Yan W."/>
            <person name="Fan B."/>
            <person name="Jiang Y."/>
            <person name="Adhikari A."/>
            <person name="Zheng C.-J."/>
            <person name="Schuster L."/>
            <person name="Cowan T.M."/>
            <person name="Smanski M.J."/>
            <person name="Chevrette M.G."/>
            <person name="De Carvalho L.P.S."/>
            <person name="Shen B."/>
        </authorList>
    </citation>
    <scope>NUCLEOTIDE SEQUENCE [LARGE SCALE GENOMIC DNA]</scope>
    <source>
        <strain evidence="3 4">NPDC005137</strain>
    </source>
</reference>
<dbReference type="SUPFAM" id="SSF46955">
    <property type="entry name" value="Putative DNA-binding domain"/>
    <property type="match status" value="1"/>
</dbReference>
<dbReference type="Pfam" id="PF13411">
    <property type="entry name" value="MerR_1"/>
    <property type="match status" value="1"/>
</dbReference>
<dbReference type="PROSITE" id="PS50937">
    <property type="entry name" value="HTH_MERR_2"/>
    <property type="match status" value="1"/>
</dbReference>
<evidence type="ECO:0000259" key="2">
    <source>
        <dbReference type="PROSITE" id="PS50937"/>
    </source>
</evidence>
<feature type="domain" description="HTH merR-type" evidence="2">
    <location>
        <begin position="17"/>
        <end position="87"/>
    </location>
</feature>
<dbReference type="InterPro" id="IPR000551">
    <property type="entry name" value="MerR-type_HTH_dom"/>
</dbReference>
<organism evidence="3 4">
    <name type="scientific">Streptomyces sp. 900116325</name>
    <dbReference type="NCBI Taxonomy" id="3154295"/>
    <lineage>
        <taxon>Bacteria</taxon>
        <taxon>Bacillati</taxon>
        <taxon>Actinomycetota</taxon>
        <taxon>Actinomycetes</taxon>
        <taxon>Kitasatosporales</taxon>
        <taxon>Streptomycetaceae</taxon>
        <taxon>Streptomyces</taxon>
    </lineage>
</organism>
<accession>A0ABV2U6T3</accession>
<keyword evidence="1" id="KW-0238">DNA-binding</keyword>
<dbReference type="InterPro" id="IPR009061">
    <property type="entry name" value="DNA-bd_dom_put_sf"/>
</dbReference>